<evidence type="ECO:0000256" key="5">
    <source>
        <dbReference type="ARBA" id="ARBA00012911"/>
    </source>
</evidence>
<dbReference type="GO" id="GO:0005737">
    <property type="term" value="C:cytoplasm"/>
    <property type="evidence" value="ECO:0007669"/>
    <property type="project" value="UniProtKB-SubCell"/>
</dbReference>
<evidence type="ECO:0000313" key="14">
    <source>
        <dbReference type="Proteomes" id="UP000515152"/>
    </source>
</evidence>
<gene>
    <name evidence="15" type="primary">npl</name>
</gene>
<evidence type="ECO:0000256" key="10">
    <source>
        <dbReference type="ARBA" id="ARBA00044906"/>
    </source>
</evidence>
<keyword evidence="7 11" id="KW-0456">Lyase</keyword>
<dbReference type="Pfam" id="PF00701">
    <property type="entry name" value="DHDPS"/>
    <property type="match status" value="1"/>
</dbReference>
<dbReference type="InterPro" id="IPR013785">
    <property type="entry name" value="Aldolase_TIM"/>
</dbReference>
<comment type="catalytic activity">
    <reaction evidence="10">
        <text>aceneuramate = aldehydo-N-acetyl-D-mannosamine + pyruvate</text>
        <dbReference type="Rhea" id="RHEA:23296"/>
        <dbReference type="ChEBI" id="CHEBI:15361"/>
        <dbReference type="ChEBI" id="CHEBI:17122"/>
        <dbReference type="ChEBI" id="CHEBI:173083"/>
        <dbReference type="EC" id="4.1.3.3"/>
    </reaction>
</comment>
<evidence type="ECO:0000256" key="8">
    <source>
        <dbReference type="ARBA" id="ARBA00023270"/>
    </source>
</evidence>
<keyword evidence="6" id="KW-0963">Cytoplasm</keyword>
<dbReference type="KEGG" id="char:105910765"/>
<keyword evidence="14" id="KW-1185">Reference proteome</keyword>
<protein>
    <recommendedName>
        <fullName evidence="5">N-acetylneuraminate lyase</fullName>
        <ecNumber evidence="5">4.1.3.3</ecNumber>
    </recommendedName>
</protein>
<comment type="pathway">
    <text evidence="2">Amino-sugar metabolism; N-acetylneuraminate degradation.</text>
</comment>
<keyword evidence="9" id="KW-0119">Carbohydrate metabolism</keyword>
<reference evidence="15" key="1">
    <citation type="submission" date="2025-08" db="UniProtKB">
        <authorList>
            <consortium name="RefSeq"/>
        </authorList>
    </citation>
    <scope>IDENTIFICATION</scope>
</reference>
<sequence>MAPVGKKLTGLVAATFTPLTPHGEVNLSVIGQYIDYLVERQGVRKIFVNGTTGESMSFSVKERKLLTDEWCQRGRGKLDEVIVHVGCSSLKDCQELARHAVEAGADGIAVISPSFLKPPNAVALRMFLQEVAAAAPALPFYYYHIPNLTGVHLLASDVVEGIEEIIPSFRGLKFSGSDLLDFGQCVSCNPGHWTHLYGVDEQLLAALAMGADGAVGSTYNYMGSTMNRLLSAFDKGDLEQARDLQFKMQAIILFAIKEGFNLAMNKQIMCELSGIPLGPPRLPLLPCDVSKACAVAQKLRSVLGEQ</sequence>
<dbReference type="SUPFAM" id="SSF51569">
    <property type="entry name" value="Aldolase"/>
    <property type="match status" value="1"/>
</dbReference>
<evidence type="ECO:0000256" key="3">
    <source>
        <dbReference type="ARBA" id="ARBA00006324"/>
    </source>
</evidence>
<dbReference type="PIRSF" id="PIRSF001365">
    <property type="entry name" value="DHDPS"/>
    <property type="match status" value="1"/>
</dbReference>
<feature type="active site" description="Schiff-base intermediate with substrate" evidence="12">
    <location>
        <position position="173"/>
    </location>
</feature>
<dbReference type="GO" id="GO:0008747">
    <property type="term" value="F:N-acetylneuraminate lyase activity"/>
    <property type="evidence" value="ECO:0007669"/>
    <property type="project" value="UniProtKB-EC"/>
</dbReference>
<dbReference type="GeneID" id="105910765"/>
<evidence type="ECO:0000256" key="11">
    <source>
        <dbReference type="PIRNR" id="PIRNR001365"/>
    </source>
</evidence>
<evidence type="ECO:0000256" key="2">
    <source>
        <dbReference type="ARBA" id="ARBA00004878"/>
    </source>
</evidence>
<feature type="binding site" evidence="13">
    <location>
        <position position="215"/>
    </location>
    <ligand>
        <name>pyruvate</name>
        <dbReference type="ChEBI" id="CHEBI:15361"/>
    </ligand>
</feature>
<evidence type="ECO:0000256" key="1">
    <source>
        <dbReference type="ARBA" id="ARBA00004496"/>
    </source>
</evidence>
<comment type="subunit">
    <text evidence="4">Homotetramer.</text>
</comment>
<dbReference type="Gene3D" id="3.20.20.70">
    <property type="entry name" value="Aldolase class I"/>
    <property type="match status" value="1"/>
</dbReference>
<feature type="binding site" evidence="13">
    <location>
        <position position="52"/>
    </location>
    <ligand>
        <name>pyruvate</name>
        <dbReference type="ChEBI" id="CHEBI:15361"/>
    </ligand>
</feature>
<evidence type="ECO:0000256" key="12">
    <source>
        <dbReference type="PIRSR" id="PIRSR001365-1"/>
    </source>
</evidence>
<comment type="similarity">
    <text evidence="3">Belongs to the DapA family. NanA subfamily.</text>
</comment>
<dbReference type="Proteomes" id="UP000515152">
    <property type="component" value="Chromosome 10"/>
</dbReference>
<dbReference type="CTD" id="80896"/>
<evidence type="ECO:0000256" key="13">
    <source>
        <dbReference type="PIRSR" id="PIRSR001365-2"/>
    </source>
</evidence>
<dbReference type="InterPro" id="IPR002220">
    <property type="entry name" value="DapA-like"/>
</dbReference>
<dbReference type="AlphaFoldDB" id="A0A6P3WC81"/>
<organism evidence="14 15">
    <name type="scientific">Clupea harengus</name>
    <name type="common">Atlantic herring</name>
    <dbReference type="NCBI Taxonomy" id="7950"/>
    <lineage>
        <taxon>Eukaryota</taxon>
        <taxon>Metazoa</taxon>
        <taxon>Chordata</taxon>
        <taxon>Craniata</taxon>
        <taxon>Vertebrata</taxon>
        <taxon>Euteleostomi</taxon>
        <taxon>Actinopterygii</taxon>
        <taxon>Neopterygii</taxon>
        <taxon>Teleostei</taxon>
        <taxon>Clupei</taxon>
        <taxon>Clupeiformes</taxon>
        <taxon>Clupeoidei</taxon>
        <taxon>Clupeidae</taxon>
        <taxon>Clupea</taxon>
    </lineage>
</organism>
<dbReference type="OrthoDB" id="191315at2759"/>
<dbReference type="EC" id="4.1.3.3" evidence="5"/>
<dbReference type="RefSeq" id="XP_012694953.1">
    <property type="nucleotide sequence ID" value="XM_012839499.3"/>
</dbReference>
<feature type="active site" description="Proton donor/acceptor" evidence="12">
    <location>
        <position position="143"/>
    </location>
</feature>
<dbReference type="PANTHER" id="PTHR12128:SF21">
    <property type="entry name" value="N-ACETYLNEURAMINATE LYASE"/>
    <property type="match status" value="1"/>
</dbReference>
<evidence type="ECO:0000256" key="6">
    <source>
        <dbReference type="ARBA" id="ARBA00022490"/>
    </source>
</evidence>
<comment type="subcellular location">
    <subcellularLocation>
        <location evidence="1">Cytoplasm</location>
    </subcellularLocation>
</comment>
<proteinExistence type="inferred from homology"/>
<evidence type="ECO:0000313" key="15">
    <source>
        <dbReference type="RefSeq" id="XP_012694953.1"/>
    </source>
</evidence>
<evidence type="ECO:0000256" key="4">
    <source>
        <dbReference type="ARBA" id="ARBA00011881"/>
    </source>
</evidence>
<evidence type="ECO:0000256" key="9">
    <source>
        <dbReference type="ARBA" id="ARBA00023277"/>
    </source>
</evidence>
<name>A0A6P3WC81_CLUHA</name>
<dbReference type="PANTHER" id="PTHR12128">
    <property type="entry name" value="DIHYDRODIPICOLINATE SYNTHASE"/>
    <property type="match status" value="1"/>
</dbReference>
<accession>A0A6P3WC81</accession>
<dbReference type="PRINTS" id="PR00146">
    <property type="entry name" value="DHPICSNTHASE"/>
</dbReference>
<keyword evidence="8" id="KW-0704">Schiff base</keyword>
<evidence type="ECO:0000256" key="7">
    <source>
        <dbReference type="ARBA" id="ARBA00023239"/>
    </source>
</evidence>
<dbReference type="SMART" id="SM01130">
    <property type="entry name" value="DHDPS"/>
    <property type="match status" value="1"/>
</dbReference>